<evidence type="ECO:0000313" key="1">
    <source>
        <dbReference type="EMBL" id="OYD53102.1"/>
    </source>
</evidence>
<evidence type="ECO:0000313" key="2">
    <source>
        <dbReference type="Proteomes" id="UP000215181"/>
    </source>
</evidence>
<proteinExistence type="predicted"/>
<reference evidence="1 2" key="1">
    <citation type="submission" date="2017-07" db="EMBL/GenBank/DDBJ databases">
        <title>Thauera sp. KNDSS-Mac4 genome sequence and assembly.</title>
        <authorList>
            <person name="Mayilraj S."/>
        </authorList>
    </citation>
    <scope>NUCLEOTIDE SEQUENCE [LARGE SCALE GENOMIC DNA]</scope>
    <source>
        <strain evidence="1 2">KNDSS-Mac4</strain>
    </source>
</reference>
<organism evidence="1 2">
    <name type="scientific">Thauera propionica</name>
    <dbReference type="NCBI Taxonomy" id="2019431"/>
    <lineage>
        <taxon>Bacteria</taxon>
        <taxon>Pseudomonadati</taxon>
        <taxon>Pseudomonadota</taxon>
        <taxon>Betaproteobacteria</taxon>
        <taxon>Rhodocyclales</taxon>
        <taxon>Zoogloeaceae</taxon>
        <taxon>Thauera</taxon>
    </lineage>
</organism>
<dbReference type="Proteomes" id="UP000215181">
    <property type="component" value="Unassembled WGS sequence"/>
</dbReference>
<dbReference type="OrthoDB" id="8245822at2"/>
<comment type="caution">
    <text evidence="1">The sequence shown here is derived from an EMBL/GenBank/DDBJ whole genome shotgun (WGS) entry which is preliminary data.</text>
</comment>
<dbReference type="EMBL" id="NOIH01000017">
    <property type="protein sequence ID" value="OYD53102.1"/>
    <property type="molecule type" value="Genomic_DNA"/>
</dbReference>
<name>A0A235EVM5_9RHOO</name>
<protein>
    <submittedName>
        <fullName evidence="1">Uncharacterized protein</fullName>
    </submittedName>
</protein>
<keyword evidence="2" id="KW-1185">Reference proteome</keyword>
<dbReference type="RefSeq" id="WP_094269161.1">
    <property type="nucleotide sequence ID" value="NZ_NOIH01000017.1"/>
</dbReference>
<accession>A0A235EVM5</accession>
<gene>
    <name evidence="1" type="ORF">CGK74_14485</name>
</gene>
<sequence length="223" mass="25425">MPPSPDVAALLDSLGLAIGTHQVEIIDFHQAESAYVHHSRIPVAAVGYALVSPTFAKGRFPKLTFIDLIHKRPSMDEIEARAVAAVCGVEVEPGSWSNCEPFGIHLWSMIEHYDLGAFFQRVDRPYGSRGEHYYMRPRGFDWGNPDNPEIPGSLEQWRADYRKLPPYRQLLVATILQLYFQSEDTYWMVRVPKKWHAAEGVDILQANGALQDWARLYVLYPGW</sequence>
<dbReference type="AlphaFoldDB" id="A0A235EVM5"/>